<dbReference type="Proteomes" id="UP001262754">
    <property type="component" value="Unassembled WGS sequence"/>
</dbReference>
<dbReference type="EMBL" id="JAVDRL010000002">
    <property type="protein sequence ID" value="MDR6530049.1"/>
    <property type="molecule type" value="Genomic_DNA"/>
</dbReference>
<dbReference type="InterPro" id="IPR016130">
    <property type="entry name" value="Tyr_Pase_AS"/>
</dbReference>
<dbReference type="Gene3D" id="3.90.190.10">
    <property type="entry name" value="Protein tyrosine phosphatase superfamily"/>
    <property type="match status" value="1"/>
</dbReference>
<dbReference type="InterPro" id="IPR000387">
    <property type="entry name" value="Tyr_Pase_dom"/>
</dbReference>
<organism evidence="2 3">
    <name type="scientific">Caulobacter rhizosphaerae</name>
    <dbReference type="NCBI Taxonomy" id="2010972"/>
    <lineage>
        <taxon>Bacteria</taxon>
        <taxon>Pseudomonadati</taxon>
        <taxon>Pseudomonadota</taxon>
        <taxon>Alphaproteobacteria</taxon>
        <taxon>Caulobacterales</taxon>
        <taxon>Caulobacteraceae</taxon>
        <taxon>Caulobacter</taxon>
    </lineage>
</organism>
<comment type="caution">
    <text evidence="2">The sequence shown here is derived from an EMBL/GenBank/DDBJ whole genome shotgun (WGS) entry which is preliminary data.</text>
</comment>
<evidence type="ECO:0000313" key="3">
    <source>
        <dbReference type="Proteomes" id="UP001262754"/>
    </source>
</evidence>
<dbReference type="PANTHER" id="PTHR23339">
    <property type="entry name" value="TYROSINE SPECIFIC PROTEIN PHOSPHATASE AND DUAL SPECIFICITY PROTEIN PHOSPHATASE"/>
    <property type="match status" value="1"/>
</dbReference>
<dbReference type="InterPro" id="IPR050561">
    <property type="entry name" value="PTP"/>
</dbReference>
<sequence>MASDIYWIAHDGAPRLAIMARPRAGDWLEDEVSHWRDEGVSVVVSLLELHETNELGLEAEQAACENLGLSFWTFPIPDRGAPTDFDVARKFAEAIAQHNGAVAIHCRAGIGRSSLIAALVLVVLGLHATDAFTRIAEARRLAVPDTDDQRRWVEAFEARLRA</sequence>
<protein>
    <submittedName>
        <fullName evidence="2">Protein-tyrosine phosphatase</fullName>
    </submittedName>
</protein>
<reference evidence="2 3" key="1">
    <citation type="submission" date="2023-07" db="EMBL/GenBank/DDBJ databases">
        <title>Sorghum-associated microbial communities from plants grown in Nebraska, USA.</title>
        <authorList>
            <person name="Schachtman D."/>
        </authorList>
    </citation>
    <scope>NUCLEOTIDE SEQUENCE [LARGE SCALE GENOMIC DNA]</scope>
    <source>
        <strain evidence="2 3">DS2154</strain>
    </source>
</reference>
<evidence type="ECO:0000259" key="1">
    <source>
        <dbReference type="PROSITE" id="PS50056"/>
    </source>
</evidence>
<gene>
    <name evidence="2" type="ORF">J2800_000773</name>
</gene>
<evidence type="ECO:0000313" key="2">
    <source>
        <dbReference type="EMBL" id="MDR6530049.1"/>
    </source>
</evidence>
<keyword evidence="3" id="KW-1185">Reference proteome</keyword>
<name>A0ABU1MV30_9CAUL</name>
<dbReference type="PROSITE" id="PS50056">
    <property type="entry name" value="TYR_PHOSPHATASE_2"/>
    <property type="match status" value="1"/>
</dbReference>
<dbReference type="InterPro" id="IPR029021">
    <property type="entry name" value="Prot-tyrosine_phosphatase-like"/>
</dbReference>
<dbReference type="PROSITE" id="PS00383">
    <property type="entry name" value="TYR_PHOSPHATASE_1"/>
    <property type="match status" value="1"/>
</dbReference>
<dbReference type="Pfam" id="PF22785">
    <property type="entry name" value="Tc-R-P"/>
    <property type="match status" value="1"/>
</dbReference>
<dbReference type="RefSeq" id="WP_310029298.1">
    <property type="nucleotide sequence ID" value="NZ_JAVDRL010000002.1"/>
</dbReference>
<dbReference type="SUPFAM" id="SSF52799">
    <property type="entry name" value="(Phosphotyrosine protein) phosphatases II"/>
    <property type="match status" value="1"/>
</dbReference>
<proteinExistence type="predicted"/>
<feature type="domain" description="Tyrosine specific protein phosphatases" evidence="1">
    <location>
        <begin position="89"/>
        <end position="150"/>
    </location>
</feature>
<accession>A0ABU1MV30</accession>